<comment type="subcellular location">
    <subcellularLocation>
        <location evidence="1">Membrane</location>
        <topology evidence="1">Multi-pass membrane protein</topology>
    </subcellularLocation>
</comment>
<organism evidence="7 8">
    <name type="scientific">Penicillium antarcticum</name>
    <dbReference type="NCBI Taxonomy" id="416450"/>
    <lineage>
        <taxon>Eukaryota</taxon>
        <taxon>Fungi</taxon>
        <taxon>Dikarya</taxon>
        <taxon>Ascomycota</taxon>
        <taxon>Pezizomycotina</taxon>
        <taxon>Eurotiomycetes</taxon>
        <taxon>Eurotiomycetidae</taxon>
        <taxon>Eurotiales</taxon>
        <taxon>Aspergillaceae</taxon>
        <taxon>Penicillium</taxon>
    </lineage>
</organism>
<evidence type="ECO:0000256" key="1">
    <source>
        <dbReference type="ARBA" id="ARBA00004141"/>
    </source>
</evidence>
<comment type="similarity">
    <text evidence="2">Belongs to the TMEM19 family.</text>
</comment>
<evidence type="ECO:0008006" key="9">
    <source>
        <dbReference type="Google" id="ProtNLM"/>
    </source>
</evidence>
<name>A0A1V6QPN4_9EURO</name>
<evidence type="ECO:0000256" key="4">
    <source>
        <dbReference type="ARBA" id="ARBA00022989"/>
    </source>
</evidence>
<keyword evidence="3" id="KW-0812">Transmembrane</keyword>
<dbReference type="PROSITE" id="PS51257">
    <property type="entry name" value="PROKAR_LIPOPROTEIN"/>
    <property type="match status" value="1"/>
</dbReference>
<sequence>MKPYIGIPLVFGLVYRAWSRKSLTPLGLVVAGCSASAHALHPWSAPVALLAVFYFGGTKVTNVKHEIKSRLTLSATGTEGGEGPRNHIQVIANSIVGTVLSIAHAIVLANSTDTESCFSLGQNASDILMVGIVANYAAVAADTFSSELGILSKSKPRLITSLNLRKVPPGTNGGVTATGLGAGLLGSFIVSLTSAAVLPFCSSAGMKERVLWTVALTIWGALGSVLDSVLGGLLQASVVDKRSGKVVEGNGGRKVLIHPASSKMSVIGASHTETTGRAVNAAQSRGNQGKPEQQEEVHESRRVETGHDWLDNNGVNVLMAASMSLGAMAIAQTPLGGRSLYIVVPLHAQGYIRHEFLIDGFAEGEIHRTRLILHFPEDPTRFSGLVVVEPFDLWGGLQAPGAMELQHSDKRYKDIRFIPTSTFKQTSDCIPQTLNSPEFLAAASDAARSGDLAMKANRAILCGIAQTGDVIRRFIIHESSNA</sequence>
<feature type="compositionally biased region" description="Polar residues" evidence="6">
    <location>
        <begin position="280"/>
        <end position="291"/>
    </location>
</feature>
<dbReference type="Proteomes" id="UP000191672">
    <property type="component" value="Unassembled WGS sequence"/>
</dbReference>
<proteinExistence type="inferred from homology"/>
<feature type="compositionally biased region" description="Basic and acidic residues" evidence="6">
    <location>
        <begin position="292"/>
        <end position="302"/>
    </location>
</feature>
<keyword evidence="4" id="KW-1133">Transmembrane helix</keyword>
<dbReference type="PANTHER" id="PTHR13353:SF5">
    <property type="entry name" value="TRANSMEMBRANE PROTEIN 19"/>
    <property type="match status" value="1"/>
</dbReference>
<comment type="caution">
    <text evidence="7">The sequence shown here is derived from an EMBL/GenBank/DDBJ whole genome shotgun (WGS) entry which is preliminary data.</text>
</comment>
<evidence type="ECO:0000313" key="8">
    <source>
        <dbReference type="Proteomes" id="UP000191672"/>
    </source>
</evidence>
<dbReference type="InterPro" id="IPR002794">
    <property type="entry name" value="DUF92_TMEM19"/>
</dbReference>
<reference evidence="8" key="1">
    <citation type="journal article" date="2017" name="Nat. Microbiol.">
        <title>Global analysis of biosynthetic gene clusters reveals vast potential of secondary metabolite production in Penicillium species.</title>
        <authorList>
            <person name="Nielsen J.C."/>
            <person name="Grijseels S."/>
            <person name="Prigent S."/>
            <person name="Ji B."/>
            <person name="Dainat J."/>
            <person name="Nielsen K.F."/>
            <person name="Frisvad J.C."/>
            <person name="Workman M."/>
            <person name="Nielsen J."/>
        </authorList>
    </citation>
    <scope>NUCLEOTIDE SEQUENCE [LARGE SCALE GENOMIC DNA]</scope>
    <source>
        <strain evidence="8">IBT 31811</strain>
    </source>
</reference>
<evidence type="ECO:0000256" key="6">
    <source>
        <dbReference type="SAM" id="MobiDB-lite"/>
    </source>
</evidence>
<evidence type="ECO:0000256" key="3">
    <source>
        <dbReference type="ARBA" id="ARBA00022692"/>
    </source>
</evidence>
<protein>
    <recommendedName>
        <fullName evidence="9">DUF92 domain-containing protein</fullName>
    </recommendedName>
</protein>
<dbReference type="Pfam" id="PF01940">
    <property type="entry name" value="DUF92"/>
    <property type="match status" value="1"/>
</dbReference>
<dbReference type="GO" id="GO:0016020">
    <property type="term" value="C:membrane"/>
    <property type="evidence" value="ECO:0007669"/>
    <property type="project" value="UniProtKB-SubCell"/>
</dbReference>
<keyword evidence="5" id="KW-0472">Membrane</keyword>
<dbReference type="STRING" id="416450.A0A1V6QPN4"/>
<evidence type="ECO:0000256" key="2">
    <source>
        <dbReference type="ARBA" id="ARBA00009012"/>
    </source>
</evidence>
<accession>A0A1V6QPN4</accession>
<dbReference type="PANTHER" id="PTHR13353">
    <property type="entry name" value="TRANSMEMBRANE PROTEIN 19"/>
    <property type="match status" value="1"/>
</dbReference>
<evidence type="ECO:0000256" key="5">
    <source>
        <dbReference type="ARBA" id="ARBA00023136"/>
    </source>
</evidence>
<dbReference type="EMBL" id="MDYN01000001">
    <property type="protein sequence ID" value="OQD91158.1"/>
    <property type="molecule type" value="Genomic_DNA"/>
</dbReference>
<feature type="region of interest" description="Disordered" evidence="6">
    <location>
        <begin position="280"/>
        <end position="302"/>
    </location>
</feature>
<keyword evidence="8" id="KW-1185">Reference proteome</keyword>
<gene>
    <name evidence="7" type="ORF">PENANT_c001G11099</name>
</gene>
<dbReference type="AlphaFoldDB" id="A0A1V6QPN4"/>
<evidence type="ECO:0000313" key="7">
    <source>
        <dbReference type="EMBL" id="OQD91158.1"/>
    </source>
</evidence>